<protein>
    <recommendedName>
        <fullName evidence="9">ABC transporter domain-containing protein</fullName>
    </recommendedName>
</protein>
<dbReference type="SMART" id="SM00382">
    <property type="entry name" value="AAA"/>
    <property type="match status" value="1"/>
</dbReference>
<dbReference type="AlphaFoldDB" id="X1SIK3"/>
<dbReference type="InterPro" id="IPR027417">
    <property type="entry name" value="P-loop_NTPase"/>
</dbReference>
<dbReference type="InterPro" id="IPR050388">
    <property type="entry name" value="ABC_Ni/Peptide_Import"/>
</dbReference>
<evidence type="ECO:0000256" key="8">
    <source>
        <dbReference type="ARBA" id="ARBA00023136"/>
    </source>
</evidence>
<feature type="non-terminal residue" evidence="10">
    <location>
        <position position="244"/>
    </location>
</feature>
<gene>
    <name evidence="10" type="ORF">S12H4_28859</name>
</gene>
<evidence type="ECO:0000256" key="5">
    <source>
        <dbReference type="ARBA" id="ARBA00022741"/>
    </source>
</evidence>
<keyword evidence="8" id="KW-0472">Membrane</keyword>
<keyword evidence="6" id="KW-0067">ATP-binding</keyword>
<evidence type="ECO:0000256" key="1">
    <source>
        <dbReference type="ARBA" id="ARBA00004202"/>
    </source>
</evidence>
<keyword evidence="5" id="KW-0547">Nucleotide-binding</keyword>
<dbReference type="EMBL" id="BARW01016591">
    <property type="protein sequence ID" value="GAI92862.1"/>
    <property type="molecule type" value="Genomic_DNA"/>
</dbReference>
<keyword evidence="7" id="KW-1278">Translocase</keyword>
<evidence type="ECO:0000256" key="3">
    <source>
        <dbReference type="ARBA" id="ARBA00022475"/>
    </source>
</evidence>
<reference evidence="10" key="1">
    <citation type="journal article" date="2014" name="Front. Microbiol.">
        <title>High frequency of phylogenetically diverse reductive dehalogenase-homologous genes in deep subseafloor sedimentary metagenomes.</title>
        <authorList>
            <person name="Kawai M."/>
            <person name="Futagami T."/>
            <person name="Toyoda A."/>
            <person name="Takaki Y."/>
            <person name="Nishi S."/>
            <person name="Hori S."/>
            <person name="Arai W."/>
            <person name="Tsubouchi T."/>
            <person name="Morono Y."/>
            <person name="Uchiyama I."/>
            <person name="Ito T."/>
            <person name="Fujiyama A."/>
            <person name="Inagaki F."/>
            <person name="Takami H."/>
        </authorList>
    </citation>
    <scope>NUCLEOTIDE SEQUENCE</scope>
    <source>
        <strain evidence="10">Expedition CK06-06</strain>
    </source>
</reference>
<dbReference type="InterPro" id="IPR003593">
    <property type="entry name" value="AAA+_ATPase"/>
</dbReference>
<evidence type="ECO:0000256" key="7">
    <source>
        <dbReference type="ARBA" id="ARBA00022967"/>
    </source>
</evidence>
<dbReference type="GO" id="GO:0016887">
    <property type="term" value="F:ATP hydrolysis activity"/>
    <property type="evidence" value="ECO:0007669"/>
    <property type="project" value="InterPro"/>
</dbReference>
<dbReference type="InterPro" id="IPR003439">
    <property type="entry name" value="ABC_transporter-like_ATP-bd"/>
</dbReference>
<dbReference type="PROSITE" id="PS00211">
    <property type="entry name" value="ABC_TRANSPORTER_1"/>
    <property type="match status" value="1"/>
</dbReference>
<evidence type="ECO:0000313" key="10">
    <source>
        <dbReference type="EMBL" id="GAI92862.1"/>
    </source>
</evidence>
<dbReference type="PANTHER" id="PTHR43297">
    <property type="entry name" value="OLIGOPEPTIDE TRANSPORT ATP-BINDING PROTEIN APPD"/>
    <property type="match status" value="1"/>
</dbReference>
<dbReference type="CDD" id="cd03257">
    <property type="entry name" value="ABC_NikE_OppD_transporters"/>
    <property type="match status" value="1"/>
</dbReference>
<feature type="domain" description="ABC transporter" evidence="9">
    <location>
        <begin position="8"/>
        <end position="244"/>
    </location>
</feature>
<comment type="caution">
    <text evidence="10">The sequence shown here is derived from an EMBL/GenBank/DDBJ whole genome shotgun (WGS) entry which is preliminary data.</text>
</comment>
<proteinExistence type="predicted"/>
<dbReference type="GO" id="GO:0005886">
    <property type="term" value="C:plasma membrane"/>
    <property type="evidence" value="ECO:0007669"/>
    <property type="project" value="UniProtKB-SubCell"/>
</dbReference>
<sequence>MLREDVLLKIEDLHVHFKGREGVVTALRGVDLEIFKGETLGLVGESGCGKSVMSQSILRIIPKPGEIVKGQILLRQLLPGGKEEIVEITRLKDKGRQIREIRRHDISIIFQEPMTALSPIHTIGAQITEAIKLRWQVTEKEAKEQAIEVLKRVEIPKPHLWIDSYTFQLSGGMRQRAMMAIALASRPSLLIADEPTTAVDVTIQAQILALIKRLQKEMDMAVLIITHNLGVIAQLAHRIAVMYL</sequence>
<dbReference type="PROSITE" id="PS50893">
    <property type="entry name" value="ABC_TRANSPORTER_2"/>
    <property type="match status" value="1"/>
</dbReference>
<organism evidence="10">
    <name type="scientific">marine sediment metagenome</name>
    <dbReference type="NCBI Taxonomy" id="412755"/>
    <lineage>
        <taxon>unclassified sequences</taxon>
        <taxon>metagenomes</taxon>
        <taxon>ecological metagenomes</taxon>
    </lineage>
</organism>
<keyword evidence="4" id="KW-0997">Cell inner membrane</keyword>
<dbReference type="Pfam" id="PF00005">
    <property type="entry name" value="ABC_tran"/>
    <property type="match status" value="1"/>
</dbReference>
<evidence type="ECO:0000256" key="2">
    <source>
        <dbReference type="ARBA" id="ARBA00022448"/>
    </source>
</evidence>
<evidence type="ECO:0000259" key="9">
    <source>
        <dbReference type="PROSITE" id="PS50893"/>
    </source>
</evidence>
<dbReference type="SUPFAM" id="SSF52540">
    <property type="entry name" value="P-loop containing nucleoside triphosphate hydrolases"/>
    <property type="match status" value="1"/>
</dbReference>
<dbReference type="GO" id="GO:0005524">
    <property type="term" value="F:ATP binding"/>
    <property type="evidence" value="ECO:0007669"/>
    <property type="project" value="UniProtKB-KW"/>
</dbReference>
<name>X1SIK3_9ZZZZ</name>
<evidence type="ECO:0000256" key="4">
    <source>
        <dbReference type="ARBA" id="ARBA00022519"/>
    </source>
</evidence>
<evidence type="ECO:0000256" key="6">
    <source>
        <dbReference type="ARBA" id="ARBA00022840"/>
    </source>
</evidence>
<accession>X1SIK3</accession>
<dbReference type="InterPro" id="IPR017871">
    <property type="entry name" value="ABC_transporter-like_CS"/>
</dbReference>
<dbReference type="Gene3D" id="3.40.50.300">
    <property type="entry name" value="P-loop containing nucleotide triphosphate hydrolases"/>
    <property type="match status" value="1"/>
</dbReference>
<dbReference type="PANTHER" id="PTHR43297:SF14">
    <property type="entry name" value="ATPASE AAA-TYPE CORE DOMAIN-CONTAINING PROTEIN"/>
    <property type="match status" value="1"/>
</dbReference>
<comment type="subcellular location">
    <subcellularLocation>
        <location evidence="1">Cell membrane</location>
        <topology evidence="1">Peripheral membrane protein</topology>
    </subcellularLocation>
</comment>
<keyword evidence="3" id="KW-1003">Cell membrane</keyword>
<keyword evidence="2" id="KW-0813">Transport</keyword>